<keyword evidence="3" id="KW-0238">DNA-binding</keyword>
<dbReference type="InterPro" id="IPR050950">
    <property type="entry name" value="HTH-type_LysR_regulators"/>
</dbReference>
<dbReference type="Gene3D" id="3.40.190.290">
    <property type="match status" value="1"/>
</dbReference>
<evidence type="ECO:0000256" key="1">
    <source>
        <dbReference type="ARBA" id="ARBA00009437"/>
    </source>
</evidence>
<evidence type="ECO:0000256" key="4">
    <source>
        <dbReference type="ARBA" id="ARBA00023163"/>
    </source>
</evidence>
<keyword evidence="2" id="KW-0805">Transcription regulation</keyword>
<feature type="domain" description="HTH lysR-type" evidence="5">
    <location>
        <begin position="3"/>
        <end position="60"/>
    </location>
</feature>
<organism evidence="6 7">
    <name type="scientific">Spongiibacter thalassae</name>
    <dbReference type="NCBI Taxonomy" id="2721624"/>
    <lineage>
        <taxon>Bacteria</taxon>
        <taxon>Pseudomonadati</taxon>
        <taxon>Pseudomonadota</taxon>
        <taxon>Gammaproteobacteria</taxon>
        <taxon>Cellvibrionales</taxon>
        <taxon>Spongiibacteraceae</taxon>
        <taxon>Spongiibacter</taxon>
    </lineage>
</organism>
<dbReference type="Proteomes" id="UP000765845">
    <property type="component" value="Unassembled WGS sequence"/>
</dbReference>
<dbReference type="Gene3D" id="1.10.10.10">
    <property type="entry name" value="Winged helix-like DNA-binding domain superfamily/Winged helix DNA-binding domain"/>
    <property type="match status" value="1"/>
</dbReference>
<proteinExistence type="inferred from homology"/>
<dbReference type="CDD" id="cd05466">
    <property type="entry name" value="PBP2_LTTR_substrate"/>
    <property type="match status" value="1"/>
</dbReference>
<reference evidence="6 7" key="1">
    <citation type="submission" date="2020-04" db="EMBL/GenBank/DDBJ databases">
        <authorList>
            <person name="Yoon J."/>
        </authorList>
    </citation>
    <scope>NUCLEOTIDE SEQUENCE [LARGE SCALE GENOMIC DNA]</scope>
    <source>
        <strain evidence="6 7">KMU-166</strain>
    </source>
</reference>
<comment type="caution">
    <text evidence="6">The sequence shown here is derived from an EMBL/GenBank/DDBJ whole genome shotgun (WGS) entry which is preliminary data.</text>
</comment>
<name>A0ABX1GBI2_9GAMM</name>
<keyword evidence="4" id="KW-0804">Transcription</keyword>
<dbReference type="InterPro" id="IPR036388">
    <property type="entry name" value="WH-like_DNA-bd_sf"/>
</dbReference>
<protein>
    <submittedName>
        <fullName evidence="6">LysR family transcriptional regulator</fullName>
    </submittedName>
</protein>
<keyword evidence="7" id="KW-1185">Reference proteome</keyword>
<dbReference type="PROSITE" id="PS50931">
    <property type="entry name" value="HTH_LYSR"/>
    <property type="match status" value="1"/>
</dbReference>
<accession>A0ABX1GBI2</accession>
<dbReference type="InterPro" id="IPR036390">
    <property type="entry name" value="WH_DNA-bd_sf"/>
</dbReference>
<dbReference type="Pfam" id="PF00126">
    <property type="entry name" value="HTH_1"/>
    <property type="match status" value="1"/>
</dbReference>
<dbReference type="InterPro" id="IPR005119">
    <property type="entry name" value="LysR_subst-bd"/>
</dbReference>
<evidence type="ECO:0000313" key="6">
    <source>
        <dbReference type="EMBL" id="NKI16520.1"/>
    </source>
</evidence>
<dbReference type="PANTHER" id="PTHR30419">
    <property type="entry name" value="HTH-TYPE TRANSCRIPTIONAL REGULATOR YBHD"/>
    <property type="match status" value="1"/>
</dbReference>
<evidence type="ECO:0000256" key="2">
    <source>
        <dbReference type="ARBA" id="ARBA00023015"/>
    </source>
</evidence>
<dbReference type="EMBL" id="JAAWWK010000001">
    <property type="protein sequence ID" value="NKI16520.1"/>
    <property type="molecule type" value="Genomic_DNA"/>
</dbReference>
<comment type="similarity">
    <text evidence="1">Belongs to the LysR transcriptional regulatory family.</text>
</comment>
<dbReference type="RefSeq" id="WP_168449037.1">
    <property type="nucleotide sequence ID" value="NZ_JAAWWK010000001.1"/>
</dbReference>
<dbReference type="PANTHER" id="PTHR30419:SF30">
    <property type="entry name" value="LYSR FAMILY TRANSCRIPTIONAL REGULATOR"/>
    <property type="match status" value="1"/>
</dbReference>
<evidence type="ECO:0000259" key="5">
    <source>
        <dbReference type="PROSITE" id="PS50931"/>
    </source>
</evidence>
<dbReference type="SUPFAM" id="SSF53850">
    <property type="entry name" value="Periplasmic binding protein-like II"/>
    <property type="match status" value="1"/>
</dbReference>
<dbReference type="PRINTS" id="PR00039">
    <property type="entry name" value="HTHLYSR"/>
</dbReference>
<dbReference type="Pfam" id="PF03466">
    <property type="entry name" value="LysR_substrate"/>
    <property type="match status" value="1"/>
</dbReference>
<evidence type="ECO:0000256" key="3">
    <source>
        <dbReference type="ARBA" id="ARBA00023125"/>
    </source>
</evidence>
<dbReference type="SUPFAM" id="SSF46785">
    <property type="entry name" value="Winged helix' DNA-binding domain"/>
    <property type="match status" value="1"/>
</dbReference>
<gene>
    <name evidence="6" type="ORF">HCU74_03695</name>
</gene>
<dbReference type="InterPro" id="IPR000847">
    <property type="entry name" value="LysR_HTH_N"/>
</dbReference>
<sequence length="313" mass="34047">MPIDLRKLQHVCILASERNFTKAADKLCITQPALSRSITKLEEELGLQLFNRNPGDIALTPAGKSLVERAKLLLENAQHLHSDMALIRDGLSGNLAIGMAPYPAVVFLSSLTNNVLHEQPGVKIQVEVASRDRLLAQLNAENIEFFVAGSSLLSVNEQYLVEPLIKMRLSLFVRKGHPILKSKVSSARELLHYPFIGALINRTNANNFKVAMGLPESADFKLTVACDDFSVLKPLALSSDAILIAPHRALGKDLENGNLKEVGVCGDLSILANAAIEICLVRFANRVLSPAAQAAIAFLKNFATQSSTQPNRI</sequence>
<evidence type="ECO:0000313" key="7">
    <source>
        <dbReference type="Proteomes" id="UP000765845"/>
    </source>
</evidence>